<sequence length="312" mass="34568">MNNKEKNVAINPEGEFEVRNPESEFIVTEPFITSEEGVKAIKAKNKHQKQLTNKYSKQILEGKVVSTSGSKPYLDKNVIELVGVKKSYVTGDVETPVLKGVDITFKKGSFIVILGPSGSGKTTLLNLISGLDKTSEGDVFVLGSNLSLLKDSHLTKFRRDNVGFIFQQYNLLANLTAKENAEVGENLSKNKNKDMTIEDIFETIGMKEQMNKYPHQMSGGQQQRVSIARALAKNPDILFGDEPTGALDEEMGRKVLEILIQVNAKYKTTVIIVTHNPNIADIANTVVHVRNGLIDEVKNNPKPKKPSEIDWS</sequence>
<evidence type="ECO:0000256" key="3">
    <source>
        <dbReference type="ARBA" id="ARBA00022741"/>
    </source>
</evidence>
<dbReference type="SUPFAM" id="SSF52540">
    <property type="entry name" value="P-loop containing nucleoside triphosphate hydrolases"/>
    <property type="match status" value="1"/>
</dbReference>
<evidence type="ECO:0000259" key="5">
    <source>
        <dbReference type="PROSITE" id="PS50893"/>
    </source>
</evidence>
<keyword evidence="7" id="KW-1185">Reference proteome</keyword>
<gene>
    <name evidence="6" type="ORF">SSABA_v1c00150</name>
</gene>
<dbReference type="OrthoDB" id="9802264at2"/>
<evidence type="ECO:0000256" key="2">
    <source>
        <dbReference type="ARBA" id="ARBA00022448"/>
    </source>
</evidence>
<reference evidence="6 7" key="1">
    <citation type="journal article" date="2014" name="Genome Biol. Evol.">
        <title>Molecular evolution of the substrate utilization strategies and putative virulence factors in mosquito-associated Spiroplasma species.</title>
        <authorList>
            <person name="Chang T.H."/>
            <person name="Lo W.S."/>
            <person name="Ku C."/>
            <person name="Chen L.L."/>
            <person name="Kuo C.H."/>
        </authorList>
    </citation>
    <scope>NUCLEOTIDE SEQUENCE [LARGE SCALE GENOMIC DNA]</scope>
    <source>
        <strain evidence="6">Ar-1343</strain>
    </source>
</reference>
<dbReference type="RefSeq" id="WP_025250568.1">
    <property type="nucleotide sequence ID" value="NZ_CP006934.1"/>
</dbReference>
<feature type="domain" description="ABC transporter" evidence="5">
    <location>
        <begin position="79"/>
        <end position="309"/>
    </location>
</feature>
<dbReference type="Gene3D" id="3.40.50.300">
    <property type="entry name" value="P-loop containing nucleotide triphosphate hydrolases"/>
    <property type="match status" value="1"/>
</dbReference>
<dbReference type="FunFam" id="3.40.50.300:FF:000032">
    <property type="entry name" value="Export ABC transporter ATP-binding protein"/>
    <property type="match status" value="1"/>
</dbReference>
<evidence type="ECO:0000256" key="1">
    <source>
        <dbReference type="ARBA" id="ARBA00005417"/>
    </source>
</evidence>
<dbReference type="InterPro" id="IPR017871">
    <property type="entry name" value="ABC_transporter-like_CS"/>
</dbReference>
<dbReference type="KEGG" id="ssab:SSABA_v1c00150"/>
<keyword evidence="4 6" id="KW-0067">ATP-binding</keyword>
<dbReference type="Proteomes" id="UP000019265">
    <property type="component" value="Chromosome"/>
</dbReference>
<dbReference type="PROSITE" id="PS50893">
    <property type="entry name" value="ABC_TRANSPORTER_2"/>
    <property type="match status" value="1"/>
</dbReference>
<dbReference type="InterPro" id="IPR027417">
    <property type="entry name" value="P-loop_NTPase"/>
</dbReference>
<accession>W6A8T2</accession>
<dbReference type="GO" id="GO:0016887">
    <property type="term" value="F:ATP hydrolysis activity"/>
    <property type="evidence" value="ECO:0007669"/>
    <property type="project" value="InterPro"/>
</dbReference>
<dbReference type="GO" id="GO:0098796">
    <property type="term" value="C:membrane protein complex"/>
    <property type="evidence" value="ECO:0007669"/>
    <property type="project" value="UniProtKB-ARBA"/>
</dbReference>
<dbReference type="PANTHER" id="PTHR42798:SF2">
    <property type="entry name" value="ABC TRANSPORTER ATP-BINDING PROTEIN MG467-RELATED"/>
    <property type="match status" value="1"/>
</dbReference>
<proteinExistence type="inferred from homology"/>
<organism evidence="6 7">
    <name type="scientific">Spiroplasma sabaudiense Ar-1343</name>
    <dbReference type="NCBI Taxonomy" id="1276257"/>
    <lineage>
        <taxon>Bacteria</taxon>
        <taxon>Bacillati</taxon>
        <taxon>Mycoplasmatota</taxon>
        <taxon>Mollicutes</taxon>
        <taxon>Entomoplasmatales</taxon>
        <taxon>Spiroplasmataceae</taxon>
        <taxon>Spiroplasma</taxon>
    </lineage>
</organism>
<dbReference type="CDD" id="cd03255">
    <property type="entry name" value="ABC_MJ0796_LolCDE_FtsE"/>
    <property type="match status" value="1"/>
</dbReference>
<dbReference type="STRING" id="1276257.SSABA_v1c00150"/>
<dbReference type="GO" id="GO:0022857">
    <property type="term" value="F:transmembrane transporter activity"/>
    <property type="evidence" value="ECO:0007669"/>
    <property type="project" value="UniProtKB-ARBA"/>
</dbReference>
<comment type="similarity">
    <text evidence="1">Belongs to the ABC transporter superfamily.</text>
</comment>
<dbReference type="SMART" id="SM00382">
    <property type="entry name" value="AAA"/>
    <property type="match status" value="1"/>
</dbReference>
<dbReference type="PROSITE" id="PS00211">
    <property type="entry name" value="ABC_TRANSPORTER_1"/>
    <property type="match status" value="1"/>
</dbReference>
<dbReference type="GO" id="GO:0005524">
    <property type="term" value="F:ATP binding"/>
    <property type="evidence" value="ECO:0007669"/>
    <property type="project" value="UniProtKB-KW"/>
</dbReference>
<dbReference type="PANTHER" id="PTHR42798">
    <property type="entry name" value="LIPOPROTEIN-RELEASING SYSTEM ATP-BINDING PROTEIN LOLD"/>
    <property type="match status" value="1"/>
</dbReference>
<dbReference type="InterPro" id="IPR017911">
    <property type="entry name" value="MacB-like_ATP-bd"/>
</dbReference>
<evidence type="ECO:0000256" key="4">
    <source>
        <dbReference type="ARBA" id="ARBA00022840"/>
    </source>
</evidence>
<keyword evidence="3" id="KW-0547">Nucleotide-binding</keyword>
<dbReference type="HOGENOM" id="CLU_000604_1_22_14"/>
<dbReference type="Pfam" id="PF00005">
    <property type="entry name" value="ABC_tran"/>
    <property type="match status" value="1"/>
</dbReference>
<dbReference type="EMBL" id="CP006934">
    <property type="protein sequence ID" value="AHI53427.1"/>
    <property type="molecule type" value="Genomic_DNA"/>
</dbReference>
<evidence type="ECO:0000313" key="6">
    <source>
        <dbReference type="EMBL" id="AHI53427.1"/>
    </source>
</evidence>
<dbReference type="InterPro" id="IPR003439">
    <property type="entry name" value="ABC_transporter-like_ATP-bd"/>
</dbReference>
<keyword evidence="2" id="KW-0813">Transport</keyword>
<dbReference type="PATRIC" id="fig|1276257.3.peg.15"/>
<dbReference type="InterPro" id="IPR003593">
    <property type="entry name" value="AAA+_ATPase"/>
</dbReference>
<evidence type="ECO:0000313" key="7">
    <source>
        <dbReference type="Proteomes" id="UP000019265"/>
    </source>
</evidence>
<protein>
    <submittedName>
        <fullName evidence="6">ABC transporter ATP-binding protein</fullName>
    </submittedName>
</protein>
<name>W6A8T2_9MOLU</name>
<dbReference type="eggNOG" id="COG1136">
    <property type="taxonomic scope" value="Bacteria"/>
</dbReference>
<dbReference type="AlphaFoldDB" id="W6A8T2"/>